<feature type="compositionally biased region" description="Basic and acidic residues" evidence="1">
    <location>
        <begin position="415"/>
        <end position="433"/>
    </location>
</feature>
<keyword evidence="4" id="KW-1185">Reference proteome</keyword>
<evidence type="ECO:0000313" key="3">
    <source>
        <dbReference type="EMBL" id="GGN17450.1"/>
    </source>
</evidence>
<feature type="compositionally biased region" description="Basic and acidic residues" evidence="1">
    <location>
        <begin position="670"/>
        <end position="680"/>
    </location>
</feature>
<keyword evidence="2" id="KW-0812">Transmembrane</keyword>
<feature type="compositionally biased region" description="Acidic residues" evidence="1">
    <location>
        <begin position="316"/>
        <end position="329"/>
    </location>
</feature>
<feature type="compositionally biased region" description="Polar residues" evidence="1">
    <location>
        <begin position="243"/>
        <end position="253"/>
    </location>
</feature>
<dbReference type="RefSeq" id="WP_189158971.1">
    <property type="nucleotide sequence ID" value="NZ_BMNC01000014.1"/>
</dbReference>
<feature type="compositionally biased region" description="Polar residues" evidence="1">
    <location>
        <begin position="170"/>
        <end position="181"/>
    </location>
</feature>
<keyword evidence="2" id="KW-0472">Membrane</keyword>
<comment type="caution">
    <text evidence="3">The sequence shown here is derived from an EMBL/GenBank/DDBJ whole genome shotgun (WGS) entry which is preliminary data.</text>
</comment>
<dbReference type="Proteomes" id="UP000597656">
    <property type="component" value="Unassembled WGS sequence"/>
</dbReference>
<feature type="region of interest" description="Disordered" evidence="1">
    <location>
        <begin position="129"/>
        <end position="295"/>
    </location>
</feature>
<feature type="compositionally biased region" description="Basic and acidic residues" evidence="1">
    <location>
        <begin position="574"/>
        <end position="589"/>
    </location>
</feature>
<evidence type="ECO:0000313" key="4">
    <source>
        <dbReference type="Proteomes" id="UP000597656"/>
    </source>
</evidence>
<name>A0ABQ2IQD7_9PSEU</name>
<feature type="region of interest" description="Disordered" evidence="1">
    <location>
        <begin position="312"/>
        <end position="389"/>
    </location>
</feature>
<proteinExistence type="predicted"/>
<feature type="compositionally biased region" description="Low complexity" evidence="1">
    <location>
        <begin position="373"/>
        <end position="382"/>
    </location>
</feature>
<organism evidence="3 4">
    <name type="scientific">Lentzea pudingi</name>
    <dbReference type="NCBI Taxonomy" id="1789439"/>
    <lineage>
        <taxon>Bacteria</taxon>
        <taxon>Bacillati</taxon>
        <taxon>Actinomycetota</taxon>
        <taxon>Actinomycetes</taxon>
        <taxon>Pseudonocardiales</taxon>
        <taxon>Pseudonocardiaceae</taxon>
        <taxon>Lentzea</taxon>
    </lineage>
</organism>
<feature type="region of interest" description="Disordered" evidence="1">
    <location>
        <begin position="454"/>
        <end position="488"/>
    </location>
</feature>
<dbReference type="EMBL" id="BMNC01000014">
    <property type="protein sequence ID" value="GGN17450.1"/>
    <property type="molecule type" value="Genomic_DNA"/>
</dbReference>
<feature type="compositionally biased region" description="Polar residues" evidence="1">
    <location>
        <begin position="535"/>
        <end position="546"/>
    </location>
</feature>
<reference evidence="4" key="1">
    <citation type="journal article" date="2019" name="Int. J. Syst. Evol. Microbiol.">
        <title>The Global Catalogue of Microorganisms (GCM) 10K type strain sequencing project: providing services to taxonomists for standard genome sequencing and annotation.</title>
        <authorList>
            <consortium name="The Broad Institute Genomics Platform"/>
            <consortium name="The Broad Institute Genome Sequencing Center for Infectious Disease"/>
            <person name="Wu L."/>
            <person name="Ma J."/>
        </authorList>
    </citation>
    <scope>NUCLEOTIDE SEQUENCE [LARGE SCALE GENOMIC DNA]</scope>
    <source>
        <strain evidence="4">CGMCC 4.7319</strain>
    </source>
</reference>
<feature type="compositionally biased region" description="Basic and acidic residues" evidence="1">
    <location>
        <begin position="140"/>
        <end position="153"/>
    </location>
</feature>
<feature type="compositionally biased region" description="Low complexity" evidence="1">
    <location>
        <begin position="611"/>
        <end position="624"/>
    </location>
</feature>
<feature type="compositionally biased region" description="Basic and acidic residues" evidence="1">
    <location>
        <begin position="475"/>
        <end position="487"/>
    </location>
</feature>
<evidence type="ECO:0000256" key="1">
    <source>
        <dbReference type="SAM" id="MobiDB-lite"/>
    </source>
</evidence>
<accession>A0ABQ2IQD7</accession>
<gene>
    <name evidence="3" type="ORF">GCM10011609_67920</name>
</gene>
<keyword evidence="2" id="KW-1133">Transmembrane helix</keyword>
<sequence length="722" mass="78671">MNIFGQVWLWSLLSFVAGVLLTWLVMVRPARKQIADLDDQLLDARRSAAPVGAKAVDADFEVDDWDAAPPRSLSDEVLTPPAAVPALPPAPAPYVEPPAYFGEPVPAPAPPPLPVPVPPPVVEEPEPVAHEQASFGQVQHEQEPYEQAQREQEPYGQTQREQEPYDQAQHEQSTYETTTFEAQPEVEEELAAPVRQYLEPEEAQRRFEEQLAEQKALADAEDDRPRSLFERLAPGDVPPETPAEQTTVLSNSGLEAADFDDEPELPAEQTSYVPTVPPVAAPGAPAAQPTAGPEVDEQADDFIYQPREVWAHDEPETFSDEAAEHEDEPAGTRSEQTSFIAVEESSWPDNDLTGEYPGLRDEISGQLDGFTAPSSEVEPESPAEQTGLIEPIVEPVDLDAPSVRNGVFESTLAEEHDLFAEPEVEPRTAHEEPEQAYEPEQVYEEFVEPEYTGMFSQPFTAPGAPPPAPFSAFEPRVENEETQERTPRTVGAAFSHGIEVPLAAPPAPVAPVADTRRSLFEPLLEADEPLPALGQTRTLPDTSNDQPFVPKFVPSDEPLLAAPPEPEPEPVDLPPRHTEAGLPIREARRTTQQRQQSFPAFSAFESPKQEPQPAAAALPQRPRPVGFSPSTGGRPNGTPASGGPSSARFQQPEGFNPRSPFGPGSVLPKSDGHAPAEDFSVKATLTGRRYYSEGSANFGDTRADVWFRTEADAEKAGFRPAP</sequence>
<feature type="region of interest" description="Disordered" evidence="1">
    <location>
        <begin position="524"/>
        <end position="680"/>
    </location>
</feature>
<protein>
    <submittedName>
        <fullName evidence="3">Uncharacterized protein</fullName>
    </submittedName>
</protein>
<feature type="region of interest" description="Disordered" evidence="1">
    <location>
        <begin position="415"/>
        <end position="439"/>
    </location>
</feature>
<feature type="transmembrane region" description="Helical" evidence="2">
    <location>
        <begin position="7"/>
        <end position="26"/>
    </location>
</feature>
<evidence type="ECO:0000256" key="2">
    <source>
        <dbReference type="SAM" id="Phobius"/>
    </source>
</evidence>
<feature type="compositionally biased region" description="Low complexity" evidence="1">
    <location>
        <begin position="281"/>
        <end position="293"/>
    </location>
</feature>